<name>A0A4R6DFL0_9MICO</name>
<evidence type="ECO:0000313" key="1">
    <source>
        <dbReference type="EMBL" id="TDN43387.1"/>
    </source>
</evidence>
<dbReference type="RefSeq" id="WP_133520254.1">
    <property type="nucleotide sequence ID" value="NZ_SNVW01000008.1"/>
</dbReference>
<dbReference type="AlphaFoldDB" id="A0A4R6DFL0"/>
<sequence>MPDNDMLDRLIHTPVRTDDDVVDLVDALLERPLTRQCWVLFLDERAVPISFVMPISELPWQPDEHVEDFAALAADVVHQLAAAEVVLVWERPGESRLFPVDWEWVDACECALREHGVRIRAQVAVHTGGTAIVSLDEPEETGEPLALVS</sequence>
<dbReference type="Proteomes" id="UP000295764">
    <property type="component" value="Unassembled WGS sequence"/>
</dbReference>
<dbReference type="EMBL" id="SNVW01000008">
    <property type="protein sequence ID" value="TDN43387.1"/>
    <property type="molecule type" value="Genomic_DNA"/>
</dbReference>
<accession>A0A4R6DFL0</accession>
<organism evidence="1 2">
    <name type="scientific">Curtobacterium flaccumfaciens</name>
    <dbReference type="NCBI Taxonomy" id="2035"/>
    <lineage>
        <taxon>Bacteria</taxon>
        <taxon>Bacillati</taxon>
        <taxon>Actinomycetota</taxon>
        <taxon>Actinomycetes</taxon>
        <taxon>Micrococcales</taxon>
        <taxon>Microbacteriaceae</taxon>
        <taxon>Curtobacterium</taxon>
    </lineage>
</organism>
<evidence type="ECO:0000313" key="2">
    <source>
        <dbReference type="Proteomes" id="UP000295764"/>
    </source>
</evidence>
<proteinExistence type="predicted"/>
<dbReference type="OrthoDB" id="5123240at2"/>
<gene>
    <name evidence="1" type="ORF">EDF64_10857</name>
</gene>
<reference evidence="1 2" key="1">
    <citation type="submission" date="2019-03" db="EMBL/GenBank/DDBJ databases">
        <title>Genomic analyses of the natural microbiome of Caenorhabditis elegans.</title>
        <authorList>
            <person name="Samuel B."/>
        </authorList>
    </citation>
    <scope>NUCLEOTIDE SEQUENCE [LARGE SCALE GENOMIC DNA]</scope>
    <source>
        <strain evidence="1 2">JUb65</strain>
    </source>
</reference>
<protein>
    <submittedName>
        <fullName evidence="1">Uncharacterized protein</fullName>
    </submittedName>
</protein>
<comment type="caution">
    <text evidence="1">The sequence shown here is derived from an EMBL/GenBank/DDBJ whole genome shotgun (WGS) entry which is preliminary data.</text>
</comment>